<feature type="compositionally biased region" description="Polar residues" evidence="1">
    <location>
        <begin position="370"/>
        <end position="387"/>
    </location>
</feature>
<dbReference type="GeneID" id="80333538"/>
<accession>A0A516NLD2</accession>
<gene>
    <name evidence="3" type="ORF">FOH10_14235</name>
</gene>
<dbReference type="Proteomes" id="UP000317039">
    <property type="component" value="Chromosome"/>
</dbReference>
<evidence type="ECO:0000256" key="1">
    <source>
        <dbReference type="SAM" id="MobiDB-lite"/>
    </source>
</evidence>
<evidence type="ECO:0000313" key="4">
    <source>
        <dbReference type="Proteomes" id="UP000317039"/>
    </source>
</evidence>
<sequence>MVTAFVLTTAGVDFRAAQQVPISPGSGLTEIYRHGGDTVGDDPFIPRPPAGTAAVAMPNTTPGGPTSGRSFQGREPGFYGGVPNEPVGGRAATIAHFDADRTAAEAAVEALNSDDRLRWRDGERLSVDTLGTYLAELTPVVLRVDVRVTNHLLRAGRAVSQQAVLESGTVVLVDVFGVPRLRGISGTPLTRPQVVADRQVGFTGDEWAGFDPGRVFEVRPADEALTVLVLFDFTTDSTFQRPCGTTGDRDVVGNEPEPSVLPNSTITSAAPIPPPTAEPSREVDVSGVWILASEHSGVEGTLTREGDGFRYYTPDTSDHIGWNCYLGGLPGQTATMDCTSSVGGDTYPWSATGPITEIQWNGRTKLRFDGTTTSPPTGATRMTLTPQ</sequence>
<evidence type="ECO:0000259" key="2">
    <source>
        <dbReference type="Pfam" id="PF20568"/>
    </source>
</evidence>
<reference evidence="3 4" key="1">
    <citation type="submission" date="2019-07" db="EMBL/GenBank/DDBJ databases">
        <title>Complete Genome Sequence and Methylome Analysis of Nocardia otitidis-caviarum NEB252.</title>
        <authorList>
            <person name="Fomenkov A."/>
            <person name="Anton B.P."/>
            <person name="Vincze T."/>
            <person name="Roberts R.J."/>
        </authorList>
    </citation>
    <scope>NUCLEOTIDE SEQUENCE [LARGE SCALE GENOMIC DNA]</scope>
    <source>
        <strain evidence="3 4">NEB252</strain>
    </source>
</reference>
<dbReference type="AlphaFoldDB" id="A0A516NLD2"/>
<organism evidence="3 4">
    <name type="scientific">Nocardia otitidiscaviarum</name>
    <dbReference type="NCBI Taxonomy" id="1823"/>
    <lineage>
        <taxon>Bacteria</taxon>
        <taxon>Bacillati</taxon>
        <taxon>Actinomycetota</taxon>
        <taxon>Actinomycetes</taxon>
        <taxon>Mycobacteriales</taxon>
        <taxon>Nocardiaceae</taxon>
        <taxon>Nocardia</taxon>
    </lineage>
</organism>
<dbReference type="KEGG" id="nod:FOH10_14235"/>
<evidence type="ECO:0000313" key="3">
    <source>
        <dbReference type="EMBL" id="QDP79697.1"/>
    </source>
</evidence>
<proteinExistence type="predicted"/>
<name>A0A516NLD2_9NOCA</name>
<dbReference type="EMBL" id="CP041695">
    <property type="protein sequence ID" value="QDP79697.1"/>
    <property type="molecule type" value="Genomic_DNA"/>
</dbReference>
<feature type="region of interest" description="Disordered" evidence="1">
    <location>
        <begin position="366"/>
        <end position="387"/>
    </location>
</feature>
<feature type="domain" description="DUF6777" evidence="2">
    <location>
        <begin position="69"/>
        <end position="244"/>
    </location>
</feature>
<dbReference type="Pfam" id="PF20568">
    <property type="entry name" value="DUF6777"/>
    <property type="match status" value="1"/>
</dbReference>
<feature type="region of interest" description="Disordered" evidence="1">
    <location>
        <begin position="242"/>
        <end position="281"/>
    </location>
</feature>
<protein>
    <recommendedName>
        <fullName evidence="2">DUF6777 domain-containing protein</fullName>
    </recommendedName>
</protein>
<dbReference type="RefSeq" id="WP_143981066.1">
    <property type="nucleotide sequence ID" value="NZ_CP041695.1"/>
</dbReference>
<dbReference type="InterPro" id="IPR046704">
    <property type="entry name" value="DUF6777"/>
</dbReference>